<dbReference type="Proteomes" id="UP001596250">
    <property type="component" value="Unassembled WGS sequence"/>
</dbReference>
<dbReference type="PANTHER" id="PTHR10434">
    <property type="entry name" value="1-ACYL-SN-GLYCEROL-3-PHOSPHATE ACYLTRANSFERASE"/>
    <property type="match status" value="1"/>
</dbReference>
<comment type="pathway">
    <text evidence="1">Lipid metabolism.</text>
</comment>
<keyword evidence="3 7" id="KW-0444">Lipid biosynthesis</keyword>
<dbReference type="PANTHER" id="PTHR10434:SF64">
    <property type="entry name" value="1-ACYL-SN-GLYCEROL-3-PHOSPHATE ACYLTRANSFERASE-RELATED"/>
    <property type="match status" value="1"/>
</dbReference>
<dbReference type="SUPFAM" id="SSF69593">
    <property type="entry name" value="Glycerol-3-phosphate (1)-acyltransferase"/>
    <property type="match status" value="1"/>
</dbReference>
<evidence type="ECO:0000256" key="6">
    <source>
        <dbReference type="ARBA" id="ARBA00023315"/>
    </source>
</evidence>
<evidence type="ECO:0000256" key="2">
    <source>
        <dbReference type="ARBA" id="ARBA00008655"/>
    </source>
</evidence>
<dbReference type="SMART" id="SM00563">
    <property type="entry name" value="PlsC"/>
    <property type="match status" value="1"/>
</dbReference>
<keyword evidence="7" id="KW-0594">Phospholipid biosynthesis</keyword>
<evidence type="ECO:0000259" key="8">
    <source>
        <dbReference type="SMART" id="SM00563"/>
    </source>
</evidence>
<dbReference type="RefSeq" id="WP_379895745.1">
    <property type="nucleotide sequence ID" value="NZ_CBCSCT010000015.1"/>
</dbReference>
<keyword evidence="6 7" id="KW-0012">Acyltransferase</keyword>
<evidence type="ECO:0000256" key="5">
    <source>
        <dbReference type="ARBA" id="ARBA00023098"/>
    </source>
</evidence>
<evidence type="ECO:0000256" key="7">
    <source>
        <dbReference type="RuleBase" id="RU361267"/>
    </source>
</evidence>
<dbReference type="CDD" id="cd07989">
    <property type="entry name" value="LPLAT_AGPAT-like"/>
    <property type="match status" value="1"/>
</dbReference>
<dbReference type="GO" id="GO:0016746">
    <property type="term" value="F:acyltransferase activity"/>
    <property type="evidence" value="ECO:0007669"/>
    <property type="project" value="UniProtKB-KW"/>
</dbReference>
<comment type="domain">
    <text evidence="7">The HXXXXD motif is essential for acyltransferase activity and may constitute the binding site for the phosphate moiety of the glycerol-3-phosphate.</text>
</comment>
<protein>
    <recommendedName>
        <fullName evidence="7">1-acyl-sn-glycerol-3-phosphate acyltransferase</fullName>
        <ecNumber evidence="7">2.3.1.51</ecNumber>
    </recommendedName>
</protein>
<reference evidence="10" key="1">
    <citation type="journal article" date="2019" name="Int. J. Syst. Evol. Microbiol.">
        <title>The Global Catalogue of Microorganisms (GCM) 10K type strain sequencing project: providing services to taxonomists for standard genome sequencing and annotation.</title>
        <authorList>
            <consortium name="The Broad Institute Genomics Platform"/>
            <consortium name="The Broad Institute Genome Sequencing Center for Infectious Disease"/>
            <person name="Wu L."/>
            <person name="Ma J."/>
        </authorList>
    </citation>
    <scope>NUCLEOTIDE SEQUENCE [LARGE SCALE GENOMIC DNA]</scope>
    <source>
        <strain evidence="10">CCM 8749</strain>
    </source>
</reference>
<keyword evidence="10" id="KW-1185">Reference proteome</keyword>
<evidence type="ECO:0000256" key="4">
    <source>
        <dbReference type="ARBA" id="ARBA00022679"/>
    </source>
</evidence>
<keyword evidence="7" id="KW-1208">Phospholipid metabolism</keyword>
<keyword evidence="4 7" id="KW-0808">Transferase</keyword>
<keyword evidence="5 7" id="KW-0443">Lipid metabolism</keyword>
<feature type="domain" description="Phospholipid/glycerol acyltransferase" evidence="8">
    <location>
        <begin position="73"/>
        <end position="187"/>
    </location>
</feature>
<evidence type="ECO:0000313" key="10">
    <source>
        <dbReference type="Proteomes" id="UP001596250"/>
    </source>
</evidence>
<gene>
    <name evidence="9" type="ORF">ACFPXP_17910</name>
</gene>
<comment type="catalytic activity">
    <reaction evidence="7">
        <text>a 1-acyl-sn-glycero-3-phosphate + an acyl-CoA = a 1,2-diacyl-sn-glycero-3-phosphate + CoA</text>
        <dbReference type="Rhea" id="RHEA:19709"/>
        <dbReference type="ChEBI" id="CHEBI:57287"/>
        <dbReference type="ChEBI" id="CHEBI:57970"/>
        <dbReference type="ChEBI" id="CHEBI:58342"/>
        <dbReference type="ChEBI" id="CHEBI:58608"/>
        <dbReference type="EC" id="2.3.1.51"/>
    </reaction>
</comment>
<evidence type="ECO:0000256" key="3">
    <source>
        <dbReference type="ARBA" id="ARBA00022516"/>
    </source>
</evidence>
<evidence type="ECO:0000256" key="1">
    <source>
        <dbReference type="ARBA" id="ARBA00005189"/>
    </source>
</evidence>
<dbReference type="NCBIfam" id="TIGR00530">
    <property type="entry name" value="AGP_acyltrn"/>
    <property type="match status" value="1"/>
</dbReference>
<name>A0ABW1IT79_9BACL</name>
<accession>A0ABW1IT79</accession>
<organism evidence="9 10">
    <name type="scientific">Marinicrinis lubricantis</name>
    <dbReference type="NCBI Taxonomy" id="2086470"/>
    <lineage>
        <taxon>Bacteria</taxon>
        <taxon>Bacillati</taxon>
        <taxon>Bacillota</taxon>
        <taxon>Bacilli</taxon>
        <taxon>Bacillales</taxon>
        <taxon>Paenibacillaceae</taxon>
    </lineage>
</organism>
<comment type="similarity">
    <text evidence="2 7">Belongs to the 1-acyl-sn-glycerol-3-phosphate acyltransferase family.</text>
</comment>
<dbReference type="EMBL" id="JBHSQV010000179">
    <property type="protein sequence ID" value="MFC5988282.1"/>
    <property type="molecule type" value="Genomic_DNA"/>
</dbReference>
<evidence type="ECO:0000313" key="9">
    <source>
        <dbReference type="EMBL" id="MFC5988282.1"/>
    </source>
</evidence>
<dbReference type="InterPro" id="IPR002123">
    <property type="entry name" value="Plipid/glycerol_acylTrfase"/>
</dbReference>
<proteinExistence type="inferred from homology"/>
<comment type="caution">
    <text evidence="9">The sequence shown here is derived from an EMBL/GenBank/DDBJ whole genome shotgun (WGS) entry which is preliminary data.</text>
</comment>
<dbReference type="EC" id="2.3.1.51" evidence="7"/>
<dbReference type="InterPro" id="IPR004552">
    <property type="entry name" value="AGP_acyltrans"/>
</dbReference>
<sequence>MKNFILLLRFALYMLRTIPNLNKAKKYAREGKEAERVAVVQRQAKDWTSYIFKLIKSEVIVHGEEKIPTDQAVVFVANHQGYLDIPIIMHAAPQPVGFIAKEELRKMPLIGTWMQYKNCIFMERNNVRQSLKAINQGVQYLKEGHSMAIFPEGTRSKGPEMGEFKPGSFKLATKARVPIVPVTINHSYKLLPEGLKLNPGVVEVTFSEPIPTEGLSNEELGRLPQLVQEEIRKHIKP</sequence>
<dbReference type="Pfam" id="PF01553">
    <property type="entry name" value="Acyltransferase"/>
    <property type="match status" value="1"/>
</dbReference>